<evidence type="ECO:0000256" key="8">
    <source>
        <dbReference type="SAM" id="Phobius"/>
    </source>
</evidence>
<dbReference type="Gene3D" id="3.30.70.1320">
    <property type="entry name" value="Multidrug efflux transporter AcrB pore domain like"/>
    <property type="match status" value="1"/>
</dbReference>
<dbReference type="SUPFAM" id="SSF82866">
    <property type="entry name" value="Multidrug efflux transporter AcrB transmembrane domain"/>
    <property type="match status" value="2"/>
</dbReference>
<dbReference type="Gene3D" id="3.30.70.1430">
    <property type="entry name" value="Multidrug efflux transporter AcrB pore domain"/>
    <property type="match status" value="2"/>
</dbReference>
<keyword evidence="10" id="KW-1185">Reference proteome</keyword>
<dbReference type="GO" id="GO:0008324">
    <property type="term" value="F:monoatomic cation transmembrane transporter activity"/>
    <property type="evidence" value="ECO:0007669"/>
    <property type="project" value="InterPro"/>
</dbReference>
<evidence type="ECO:0000256" key="7">
    <source>
        <dbReference type="SAM" id="MobiDB-lite"/>
    </source>
</evidence>
<dbReference type="Gene3D" id="3.30.2090.10">
    <property type="entry name" value="Multidrug efflux transporter AcrB TolC docking domain, DN and DC subdomains"/>
    <property type="match status" value="2"/>
</dbReference>
<dbReference type="InterPro" id="IPR027463">
    <property type="entry name" value="AcrB_DN_DC_subdom"/>
</dbReference>
<feature type="transmembrane region" description="Helical" evidence="8">
    <location>
        <begin position="863"/>
        <end position="882"/>
    </location>
</feature>
<feature type="transmembrane region" description="Helical" evidence="8">
    <location>
        <begin position="473"/>
        <end position="498"/>
    </location>
</feature>
<feature type="transmembrane region" description="Helical" evidence="8">
    <location>
        <begin position="889"/>
        <end position="912"/>
    </location>
</feature>
<dbReference type="Proteomes" id="UP000334340">
    <property type="component" value="Unassembled WGS sequence"/>
</dbReference>
<feature type="transmembrane region" description="Helical" evidence="8">
    <location>
        <begin position="992"/>
        <end position="1015"/>
    </location>
</feature>
<feature type="transmembrane region" description="Helical" evidence="8">
    <location>
        <begin position="442"/>
        <end position="461"/>
    </location>
</feature>
<feature type="transmembrane region" description="Helical" evidence="8">
    <location>
        <begin position="12"/>
        <end position="31"/>
    </location>
</feature>
<dbReference type="GO" id="GO:0042910">
    <property type="term" value="F:xenobiotic transmembrane transporter activity"/>
    <property type="evidence" value="ECO:0007669"/>
    <property type="project" value="TreeGrafter"/>
</dbReference>
<evidence type="ECO:0000256" key="1">
    <source>
        <dbReference type="ARBA" id="ARBA00004651"/>
    </source>
</evidence>
<keyword evidence="6 8" id="KW-0472">Membrane</keyword>
<dbReference type="SUPFAM" id="SSF82714">
    <property type="entry name" value="Multidrug efflux transporter AcrB TolC docking domain, DN and DC subdomains"/>
    <property type="match status" value="2"/>
</dbReference>
<organism evidence="9 10">
    <name type="scientific">Candidatus Methylomirabilis lanthanidiphila</name>
    <dbReference type="NCBI Taxonomy" id="2211376"/>
    <lineage>
        <taxon>Bacteria</taxon>
        <taxon>Candidatus Methylomirabilota</taxon>
        <taxon>Candidatus Methylomirabilia</taxon>
        <taxon>Candidatus Methylomirabilales</taxon>
        <taxon>Candidatus Methylomirabilaceae</taxon>
        <taxon>Candidatus Methylomirabilis</taxon>
    </lineage>
</organism>
<keyword evidence="3" id="KW-1003">Cell membrane</keyword>
<dbReference type="PRINTS" id="PR00702">
    <property type="entry name" value="ACRIFLAVINRP"/>
</dbReference>
<evidence type="ECO:0000256" key="6">
    <source>
        <dbReference type="ARBA" id="ARBA00023136"/>
    </source>
</evidence>
<dbReference type="Gene3D" id="3.30.70.1440">
    <property type="entry name" value="Multidrug efflux transporter AcrB pore domain"/>
    <property type="match status" value="1"/>
</dbReference>
<accession>A0A564ZKR9</accession>
<dbReference type="AlphaFoldDB" id="A0A564ZKR9"/>
<keyword evidence="4 8" id="KW-0812">Transmembrane</keyword>
<dbReference type="EMBL" id="CABIKM010000026">
    <property type="protein sequence ID" value="VUZ85457.1"/>
    <property type="molecule type" value="Genomic_DNA"/>
</dbReference>
<keyword evidence="2" id="KW-0813">Transport</keyword>
<protein>
    <submittedName>
        <fullName evidence="9">Transporter</fullName>
    </submittedName>
</protein>
<feature type="transmembrane region" description="Helical" evidence="8">
    <location>
        <begin position="918"/>
        <end position="939"/>
    </location>
</feature>
<dbReference type="InterPro" id="IPR004763">
    <property type="entry name" value="CusA-like"/>
</dbReference>
<name>A0A564ZKR9_9BACT</name>
<sequence>MFAWIIERSLTNRVLVVVAFVVLLIVGLFTLRRITLDVFPEFAPPQVVIQTEAPSLPPQDVEFLITFPIESAINGTPGVEVIRSKSTAGLSSVVVVFQWGTNIYAARQLVSERIEMVEDRLPPGTKRPMMLPITSAVGWLVKYALTSDRVSLMDLRTISDWEIRNRLLAIPGVASVVSIGGEVKQYQALLSSDKLFQYGLTVKEILDAVRKANVSVAGGFLVTPGQEYVITGAGRISSLQELQQTKVAERGGIPIQLDQVATVRFGPEFKRGDATWEGKPAVIGTISKLFGADTLTVTYQVEQALEEIRKTLPPGVELNTQVFRQASFIESSIANLRQAILEGVVVVSIVVIFFLFNVRASLITLTALPTSLIFGVLVLKAFGIGINAMTLGGLAIAIGEVVDDAIVDVENIIRRLRLNSEKTHPDPPLRVIYEASVEIRHAVVHATWIVLIVFMPIFLLGGVEGRIFTPLGLAYTFAILASLVVAVTLVPALAAMLLTRRGAAQPEQESLTVRGMKRGYEALLRRTLRHPRRVITACILLIAASLAVVPFFGRSFLPEFREGNFILQVTMLPGVSLAESMRLGGRIVGILKQHPEVISVSQRAGRAELDEEALPPNVSEFDIAIRYSARDPELLLRAIREHLEKIPGVATVLGQFIAHRLDEVLSGIRAQIAIKIYGPDLAVLRAKGQQVEQFMREIRGVTDLLLEPLISVPGVRITVDREEASRLGLDVGDILETTEVAFGGRSVSRVVEGQQAFDLFVWFDETSRKDRASMRNLLIDAPEGRKIPLRLVADLQIVNSPFMINRERLQRRIVVQANVADRDLISVIHEVQRRIAGEVQLPSGYFIEYGGQFESEREATRILMVYGGLALIGIFLMLYKAFGSSRAALLVMVNLPLALIGGVAAILLTGMVTSVPSLIGFISVFGIAARNGIILVSRYRQLRAEGASKEDAVIQGSKDRLAPVLMTAAATALGLLPLLFGEATGKELERPLAQVILGGLVTSTLLNMIVVPTLFMRFGWEREEVFQQQLAMERGDLFRIGSPHPNLLRTQRVPGGEGQIRRRLLSPSPGGEDEGGGCRTRTSMPIGAPEAYGVVR</sequence>
<feature type="transmembrane region" description="Helical" evidence="8">
    <location>
        <begin position="339"/>
        <end position="356"/>
    </location>
</feature>
<feature type="transmembrane region" description="Helical" evidence="8">
    <location>
        <begin position="960"/>
        <end position="980"/>
    </location>
</feature>
<feature type="region of interest" description="Disordered" evidence="7">
    <location>
        <begin position="1056"/>
        <end position="1085"/>
    </location>
</feature>
<keyword evidence="5 8" id="KW-1133">Transmembrane helix</keyword>
<evidence type="ECO:0000256" key="2">
    <source>
        <dbReference type="ARBA" id="ARBA00022448"/>
    </source>
</evidence>
<feature type="transmembrane region" description="Helical" evidence="8">
    <location>
        <begin position="534"/>
        <end position="553"/>
    </location>
</feature>
<dbReference type="Pfam" id="PF00873">
    <property type="entry name" value="ACR_tran"/>
    <property type="match status" value="1"/>
</dbReference>
<evidence type="ECO:0000256" key="3">
    <source>
        <dbReference type="ARBA" id="ARBA00022475"/>
    </source>
</evidence>
<dbReference type="PANTHER" id="PTHR32063">
    <property type="match status" value="1"/>
</dbReference>
<comment type="subcellular location">
    <subcellularLocation>
        <location evidence="1">Cell membrane</location>
        <topology evidence="1">Multi-pass membrane protein</topology>
    </subcellularLocation>
</comment>
<dbReference type="GO" id="GO:0005886">
    <property type="term" value="C:plasma membrane"/>
    <property type="evidence" value="ECO:0007669"/>
    <property type="project" value="UniProtKB-SubCell"/>
</dbReference>
<evidence type="ECO:0000256" key="4">
    <source>
        <dbReference type="ARBA" id="ARBA00022692"/>
    </source>
</evidence>
<evidence type="ECO:0000256" key="5">
    <source>
        <dbReference type="ARBA" id="ARBA00022989"/>
    </source>
</evidence>
<dbReference type="InterPro" id="IPR001036">
    <property type="entry name" value="Acrflvin-R"/>
</dbReference>
<reference evidence="9 10" key="1">
    <citation type="submission" date="2019-07" db="EMBL/GenBank/DDBJ databases">
        <authorList>
            <person name="Cremers G."/>
        </authorList>
    </citation>
    <scope>NUCLEOTIDE SEQUENCE [LARGE SCALE GENOMIC DNA]</scope>
</reference>
<dbReference type="Gene3D" id="1.20.1640.10">
    <property type="entry name" value="Multidrug efflux transporter AcrB transmembrane domain"/>
    <property type="match status" value="2"/>
</dbReference>
<evidence type="ECO:0000313" key="9">
    <source>
        <dbReference type="EMBL" id="VUZ85457.1"/>
    </source>
</evidence>
<dbReference type="NCBIfam" id="TIGR00914">
    <property type="entry name" value="2A0601"/>
    <property type="match status" value="1"/>
</dbReference>
<dbReference type="PANTHER" id="PTHR32063:SF4">
    <property type="entry name" value="SLR6043 PROTEIN"/>
    <property type="match status" value="1"/>
</dbReference>
<proteinExistence type="predicted"/>
<gene>
    <name evidence="9" type="ORF">MELA_01842</name>
</gene>
<evidence type="ECO:0000313" key="10">
    <source>
        <dbReference type="Proteomes" id="UP000334340"/>
    </source>
</evidence>
<dbReference type="SUPFAM" id="SSF82693">
    <property type="entry name" value="Multidrug efflux transporter AcrB pore domain, PN1, PN2, PC1 and PC2 subdomains"/>
    <property type="match status" value="2"/>
</dbReference>